<reference evidence="6 7" key="1">
    <citation type="journal article" date="2017" name="Plant Biotechnol. J.">
        <title>A comprehensive draft genome sequence for lupin (Lupinus angustifolius), an emerging health food: insights into plant-microbe interactions and legume evolution.</title>
        <authorList>
            <person name="Hane J.K."/>
            <person name="Ming Y."/>
            <person name="Kamphuis L.G."/>
            <person name="Nelson M.N."/>
            <person name="Garg G."/>
            <person name="Atkins C.A."/>
            <person name="Bayer P.E."/>
            <person name="Bravo A."/>
            <person name="Bringans S."/>
            <person name="Cannon S."/>
            <person name="Edwards D."/>
            <person name="Foley R."/>
            <person name="Gao L.L."/>
            <person name="Harrison M.J."/>
            <person name="Huang W."/>
            <person name="Hurgobin B."/>
            <person name="Li S."/>
            <person name="Liu C.W."/>
            <person name="McGrath A."/>
            <person name="Morahan G."/>
            <person name="Murray J."/>
            <person name="Weller J."/>
            <person name="Jian J."/>
            <person name="Singh K.B."/>
        </authorList>
    </citation>
    <scope>NUCLEOTIDE SEQUENCE [LARGE SCALE GENOMIC DNA]</scope>
    <source>
        <strain evidence="7">cv. Tanjil</strain>
        <tissue evidence="6">Whole plant</tissue>
    </source>
</reference>
<keyword evidence="5" id="KW-1133">Transmembrane helix</keyword>
<protein>
    <recommendedName>
        <fullName evidence="8">GDSL esterase/lipase</fullName>
    </recommendedName>
</protein>
<evidence type="ECO:0000256" key="4">
    <source>
        <dbReference type="ARBA" id="ARBA00023180"/>
    </source>
</evidence>
<dbReference type="Pfam" id="PF00657">
    <property type="entry name" value="Lipase_GDSL"/>
    <property type="match status" value="1"/>
</dbReference>
<name>A0A1J7HWE5_LUPAN</name>
<dbReference type="OrthoDB" id="1600564at2759"/>
<dbReference type="InterPro" id="IPR035669">
    <property type="entry name" value="SGNH_plant_lipase-like"/>
</dbReference>
<dbReference type="STRING" id="3871.A0A1J7HWE5"/>
<accession>A0A1J7HWE5</accession>
<dbReference type="Gene3D" id="3.40.50.1110">
    <property type="entry name" value="SGNH hydrolase"/>
    <property type="match status" value="1"/>
</dbReference>
<evidence type="ECO:0000313" key="6">
    <source>
        <dbReference type="EMBL" id="OIW17206.1"/>
    </source>
</evidence>
<evidence type="ECO:0000256" key="1">
    <source>
        <dbReference type="ARBA" id="ARBA00008668"/>
    </source>
</evidence>
<gene>
    <name evidence="6" type="ORF">TanjilG_02495</name>
</gene>
<dbReference type="AlphaFoldDB" id="A0A1J7HWE5"/>
<dbReference type="Proteomes" id="UP000188354">
    <property type="component" value="Chromosome LG02"/>
</dbReference>
<dbReference type="PANTHER" id="PTHR22835">
    <property type="entry name" value="ZINC FINGER FYVE DOMAIN CONTAINING PROTEIN"/>
    <property type="match status" value="1"/>
</dbReference>
<keyword evidence="5" id="KW-0472">Membrane</keyword>
<dbReference type="SUPFAM" id="SSF52266">
    <property type="entry name" value="SGNH hydrolase"/>
    <property type="match status" value="1"/>
</dbReference>
<dbReference type="PANTHER" id="PTHR22835:SF509">
    <property type="entry name" value="GDSL-LIKE LIPASE_ACYLHYDROLASE"/>
    <property type="match status" value="1"/>
</dbReference>
<dbReference type="OMA" id="GFHTAFP"/>
<keyword evidence="4" id="KW-0325">Glycoprotein</keyword>
<sequence>MSTFEASSYIVWKFILVCMVIILILLVGSSYSLCEFEGLFNFGDSNSDTGGFYSAFPAQVAPNGMTYFNKPVGRSSDGRLIVDFLAQGLGLPFLSPYLKSIGSDFRHGANFANSASTVLPPTYSISVSGLSPFHLGIQLSQMKQFKAKVGDLFTQQKIRFGRGRRLSYECPSGPNLPSPDIFGKSIYTLYIGQNDFTSKLASLPILKDYIPQIISQIDATIKELYLQGGRTFLIFNLGPMGCYPGFLVEIHHESSDIDEFGCVISHNNVVNDYNKHLKETLTQTRESLKGASLIYVDTHSIILKLFQHPTSHGLKYGTKTCCGHGGGDYNFNPKIMCGNMAASACDDPQNYVSWDGIHLTDAANKIVSKAILNGSIFDPAFPLHKHCDLHPIDQF</sequence>
<comment type="similarity">
    <text evidence="1">Belongs to the 'GDSL' lipolytic enzyme family.</text>
</comment>
<dbReference type="Gramene" id="OIW17206">
    <property type="protein sequence ID" value="OIW17206"/>
    <property type="gene ID" value="TanjilG_02495"/>
</dbReference>
<keyword evidence="2" id="KW-0732">Signal</keyword>
<dbReference type="CDD" id="cd01837">
    <property type="entry name" value="SGNH_plant_lipase_like"/>
    <property type="match status" value="1"/>
</dbReference>
<keyword evidence="7" id="KW-1185">Reference proteome</keyword>
<evidence type="ECO:0000256" key="2">
    <source>
        <dbReference type="ARBA" id="ARBA00022729"/>
    </source>
</evidence>
<dbReference type="InterPro" id="IPR001087">
    <property type="entry name" value="GDSL"/>
</dbReference>
<evidence type="ECO:0000256" key="3">
    <source>
        <dbReference type="ARBA" id="ARBA00022801"/>
    </source>
</evidence>
<feature type="transmembrane region" description="Helical" evidence="5">
    <location>
        <begin position="12"/>
        <end position="33"/>
    </location>
</feature>
<keyword evidence="3" id="KW-0378">Hydrolase</keyword>
<keyword evidence="5" id="KW-0812">Transmembrane</keyword>
<evidence type="ECO:0000256" key="5">
    <source>
        <dbReference type="SAM" id="Phobius"/>
    </source>
</evidence>
<evidence type="ECO:0008006" key="8">
    <source>
        <dbReference type="Google" id="ProtNLM"/>
    </source>
</evidence>
<dbReference type="EMBL" id="CM007362">
    <property type="protein sequence ID" value="OIW17206.1"/>
    <property type="molecule type" value="Genomic_DNA"/>
</dbReference>
<dbReference type="GO" id="GO:0016788">
    <property type="term" value="F:hydrolase activity, acting on ester bonds"/>
    <property type="evidence" value="ECO:0007669"/>
    <property type="project" value="InterPro"/>
</dbReference>
<organism evidence="6 7">
    <name type="scientific">Lupinus angustifolius</name>
    <name type="common">Narrow-leaved blue lupine</name>
    <dbReference type="NCBI Taxonomy" id="3871"/>
    <lineage>
        <taxon>Eukaryota</taxon>
        <taxon>Viridiplantae</taxon>
        <taxon>Streptophyta</taxon>
        <taxon>Embryophyta</taxon>
        <taxon>Tracheophyta</taxon>
        <taxon>Spermatophyta</taxon>
        <taxon>Magnoliopsida</taxon>
        <taxon>eudicotyledons</taxon>
        <taxon>Gunneridae</taxon>
        <taxon>Pentapetalae</taxon>
        <taxon>rosids</taxon>
        <taxon>fabids</taxon>
        <taxon>Fabales</taxon>
        <taxon>Fabaceae</taxon>
        <taxon>Papilionoideae</taxon>
        <taxon>50 kb inversion clade</taxon>
        <taxon>genistoids sensu lato</taxon>
        <taxon>core genistoids</taxon>
        <taxon>Genisteae</taxon>
        <taxon>Lupinus</taxon>
    </lineage>
</organism>
<evidence type="ECO:0000313" key="7">
    <source>
        <dbReference type="Proteomes" id="UP000188354"/>
    </source>
</evidence>
<dbReference type="InterPro" id="IPR036514">
    <property type="entry name" value="SGNH_hydro_sf"/>
</dbReference>
<proteinExistence type="inferred from homology"/>